<feature type="domain" description="SIS" evidence="10">
    <location>
        <begin position="34"/>
        <end position="189"/>
    </location>
</feature>
<dbReference type="PANTHER" id="PTHR30390">
    <property type="entry name" value="SEDOHEPTULOSE 7-PHOSPHATE ISOMERASE / DNAA INITIATOR-ASSOCIATING FACTOR FOR REPLICATION INITIATION"/>
    <property type="match status" value="1"/>
</dbReference>
<keyword evidence="7 9" id="KW-0413">Isomerase</keyword>
<dbReference type="EMBL" id="CP001087">
    <property type="protein sequence ID" value="ACN16657.1"/>
    <property type="molecule type" value="Genomic_DNA"/>
</dbReference>
<sequence length="189" mass="20294">MKKHILDTLEESLLVKKRFISTHTELIEQAIIALSDALERGNKLLVFGNGGSAADAQHIAAEFINRFQMERPPLAAIALTCDTSVITSIGNDYSFEDIFLKQLQALGRPGDVAMAITTSGNSPNVIKAVKAAKSMGVTVMGLSGPGGQLKELADFAFAVDATATARIQETHITLAHIICDLTERRLFNG</sequence>
<evidence type="ECO:0000259" key="10">
    <source>
        <dbReference type="PROSITE" id="PS51464"/>
    </source>
</evidence>
<dbReference type="GO" id="GO:0008968">
    <property type="term" value="F:D-sedoheptulose 7-phosphate isomerase activity"/>
    <property type="evidence" value="ECO:0007669"/>
    <property type="project" value="UniProtKB-UniRule"/>
</dbReference>
<evidence type="ECO:0000313" key="11">
    <source>
        <dbReference type="EMBL" id="ACN16657.1"/>
    </source>
</evidence>
<feature type="binding site" evidence="9">
    <location>
        <begin position="117"/>
        <end position="119"/>
    </location>
    <ligand>
        <name>substrate</name>
    </ligand>
</feature>
<keyword evidence="8 9" id="KW-0119">Carbohydrate metabolism</keyword>
<dbReference type="GO" id="GO:0005975">
    <property type="term" value="P:carbohydrate metabolic process"/>
    <property type="evidence" value="ECO:0007669"/>
    <property type="project" value="UniProtKB-UniRule"/>
</dbReference>
<dbReference type="OrthoDB" id="9810929at2"/>
<dbReference type="UniPathway" id="UPA00041">
    <property type="reaction ID" value="UER00436"/>
</dbReference>
<comment type="subcellular location">
    <subcellularLocation>
        <location evidence="2 9">Cytoplasm</location>
    </subcellularLocation>
</comment>
<evidence type="ECO:0000256" key="3">
    <source>
        <dbReference type="ARBA" id="ARBA00009894"/>
    </source>
</evidence>
<dbReference type="GO" id="GO:0005737">
    <property type="term" value="C:cytoplasm"/>
    <property type="evidence" value="ECO:0007669"/>
    <property type="project" value="UniProtKB-SubCell"/>
</dbReference>
<evidence type="ECO:0000256" key="9">
    <source>
        <dbReference type="HAMAP-Rule" id="MF_00067"/>
    </source>
</evidence>
<evidence type="ECO:0000256" key="2">
    <source>
        <dbReference type="ARBA" id="ARBA00004496"/>
    </source>
</evidence>
<name>C0Q9T9_DESAH</name>
<evidence type="ECO:0000256" key="8">
    <source>
        <dbReference type="ARBA" id="ARBA00023277"/>
    </source>
</evidence>
<dbReference type="GO" id="GO:0008270">
    <property type="term" value="F:zinc ion binding"/>
    <property type="evidence" value="ECO:0007669"/>
    <property type="project" value="UniProtKB-UniRule"/>
</dbReference>
<comment type="similarity">
    <text evidence="3 9">Belongs to the SIS family. GmhA subfamily.</text>
</comment>
<dbReference type="AlphaFoldDB" id="C0Q9T9"/>
<keyword evidence="6 9" id="KW-0862">Zinc</keyword>
<feature type="binding site" evidence="9">
    <location>
        <position position="122"/>
    </location>
    <ligand>
        <name>substrate</name>
    </ligand>
</feature>
<evidence type="ECO:0000313" key="12">
    <source>
        <dbReference type="Proteomes" id="UP000000442"/>
    </source>
</evidence>
<dbReference type="InterPro" id="IPR001347">
    <property type="entry name" value="SIS_dom"/>
</dbReference>
<comment type="miscellaneous">
    <text evidence="9">The reaction produces a racemic mixture of D-glycero-alpha-D-manno-heptose 7-phosphate and D-glycero-beta-D-manno-heptose 7-phosphate.</text>
</comment>
<organism evidence="11 12">
    <name type="scientific">Desulforapulum autotrophicum (strain ATCC 43914 / DSM 3382 / VKM B-1955 / HRM2)</name>
    <name type="common">Desulfobacterium autotrophicum</name>
    <dbReference type="NCBI Taxonomy" id="177437"/>
    <lineage>
        <taxon>Bacteria</taxon>
        <taxon>Pseudomonadati</taxon>
        <taxon>Thermodesulfobacteriota</taxon>
        <taxon>Desulfobacteria</taxon>
        <taxon>Desulfobacterales</taxon>
        <taxon>Desulfobacteraceae</taxon>
        <taxon>Desulforapulum</taxon>
    </lineage>
</organism>
<proteinExistence type="inferred from homology"/>
<evidence type="ECO:0000256" key="5">
    <source>
        <dbReference type="ARBA" id="ARBA00022723"/>
    </source>
</evidence>
<dbReference type="HOGENOM" id="CLU_080999_3_1_7"/>
<evidence type="ECO:0000256" key="4">
    <source>
        <dbReference type="ARBA" id="ARBA00022490"/>
    </source>
</evidence>
<feature type="binding site" evidence="9">
    <location>
        <begin position="91"/>
        <end position="92"/>
    </location>
    <ligand>
        <name>substrate</name>
    </ligand>
</feature>
<comment type="catalytic activity">
    <reaction evidence="1 9">
        <text>2 D-sedoheptulose 7-phosphate = D-glycero-alpha-D-manno-heptose 7-phosphate + D-glycero-beta-D-manno-heptose 7-phosphate</text>
        <dbReference type="Rhea" id="RHEA:27489"/>
        <dbReference type="ChEBI" id="CHEBI:57483"/>
        <dbReference type="ChEBI" id="CHEBI:60203"/>
        <dbReference type="ChEBI" id="CHEBI:60204"/>
        <dbReference type="EC" id="5.3.1.28"/>
    </reaction>
</comment>
<protein>
    <recommendedName>
        <fullName evidence="9">Phosphoheptose isomerase</fullName>
        <ecNumber evidence="9">5.3.1.28</ecNumber>
    </recommendedName>
    <alternativeName>
        <fullName evidence="9">Sedoheptulose 7-phosphate isomerase</fullName>
    </alternativeName>
</protein>
<feature type="binding site" evidence="9">
    <location>
        <begin position="49"/>
        <end position="51"/>
    </location>
    <ligand>
        <name>substrate</name>
    </ligand>
</feature>
<comment type="pathway">
    <text evidence="9">Carbohydrate biosynthesis; D-glycero-D-manno-heptose 7-phosphate biosynthesis; D-glycero-alpha-D-manno-heptose 7-phosphate and D-glycero-beta-D-manno-heptose 7-phosphate from sedoheptulose 7-phosphate: step 1/1.</text>
</comment>
<feature type="binding site" evidence="9">
    <location>
        <position position="168"/>
    </location>
    <ligand>
        <name>substrate</name>
    </ligand>
</feature>
<reference evidence="11 12" key="1">
    <citation type="journal article" date="2009" name="Environ. Microbiol.">
        <title>Genome sequence of Desulfobacterium autotrophicum HRM2, a marine sulfate reducer oxidizing organic carbon completely to carbon dioxide.</title>
        <authorList>
            <person name="Strittmatter A.W."/>
            <person name="Liesegang H."/>
            <person name="Rabus R."/>
            <person name="Decker I."/>
            <person name="Amann J."/>
            <person name="Andres S."/>
            <person name="Henne A."/>
            <person name="Fricke W.F."/>
            <person name="Martinez-Arias R."/>
            <person name="Bartels D."/>
            <person name="Goesmann A."/>
            <person name="Krause L."/>
            <person name="Puehler A."/>
            <person name="Klenk H.P."/>
            <person name="Richter M."/>
            <person name="Schuler M."/>
            <person name="Gloeckner F.O."/>
            <person name="Meyerdierks A."/>
            <person name="Gottschalk G."/>
            <person name="Amann R."/>
        </authorList>
    </citation>
    <scope>NUCLEOTIDE SEQUENCE [LARGE SCALE GENOMIC DNA]</scope>
    <source>
        <strain evidence="12">ATCC 43914 / DSM 3382 / HRM2</strain>
    </source>
</reference>
<evidence type="ECO:0000256" key="7">
    <source>
        <dbReference type="ARBA" id="ARBA00023235"/>
    </source>
</evidence>
<evidence type="ECO:0000256" key="6">
    <source>
        <dbReference type="ARBA" id="ARBA00022833"/>
    </source>
</evidence>
<feature type="binding site" evidence="9">
    <location>
        <position position="168"/>
    </location>
    <ligand>
        <name>Zn(2+)</name>
        <dbReference type="ChEBI" id="CHEBI:29105"/>
    </ligand>
</feature>
<accession>C0Q9T9</accession>
<keyword evidence="4 9" id="KW-0963">Cytoplasm</keyword>
<dbReference type="eggNOG" id="COG0279">
    <property type="taxonomic scope" value="Bacteria"/>
</dbReference>
<dbReference type="KEGG" id="dat:HRM2_35920"/>
<dbReference type="SUPFAM" id="SSF53697">
    <property type="entry name" value="SIS domain"/>
    <property type="match status" value="1"/>
</dbReference>
<dbReference type="InterPro" id="IPR046348">
    <property type="entry name" value="SIS_dom_sf"/>
</dbReference>
<dbReference type="Gene3D" id="3.40.50.10490">
    <property type="entry name" value="Glucose-6-phosphate isomerase like protein, domain 1"/>
    <property type="match status" value="1"/>
</dbReference>
<dbReference type="PROSITE" id="PS51464">
    <property type="entry name" value="SIS"/>
    <property type="match status" value="1"/>
</dbReference>
<comment type="cofactor">
    <cofactor evidence="9">
        <name>Zn(2+)</name>
        <dbReference type="ChEBI" id="CHEBI:29105"/>
    </cofactor>
    <text evidence="9">Binds 1 zinc ion per subunit.</text>
</comment>
<dbReference type="InterPro" id="IPR004515">
    <property type="entry name" value="Phosphoheptose_Isoase"/>
</dbReference>
<dbReference type="EC" id="5.3.1.28" evidence="9"/>
<dbReference type="CDD" id="cd05006">
    <property type="entry name" value="SIS_GmhA"/>
    <property type="match status" value="1"/>
</dbReference>
<dbReference type="InterPro" id="IPR035461">
    <property type="entry name" value="GmhA/DiaA"/>
</dbReference>
<dbReference type="InterPro" id="IPR050099">
    <property type="entry name" value="SIS_GmhA/DiaA_subfam"/>
</dbReference>
<feature type="binding site" evidence="9">
    <location>
        <position position="58"/>
    </location>
    <ligand>
        <name>Zn(2+)</name>
        <dbReference type="ChEBI" id="CHEBI:29105"/>
    </ligand>
</feature>
<keyword evidence="5 9" id="KW-0479">Metal-binding</keyword>
<gene>
    <name evidence="9 11" type="primary">gmhA</name>
    <name evidence="11" type="ordered locus">HRM2_35920</name>
</gene>
<keyword evidence="12" id="KW-1185">Reference proteome</keyword>
<comment type="function">
    <text evidence="9">Catalyzes the isomerization of sedoheptulose 7-phosphate in D-glycero-D-manno-heptose 7-phosphate.</text>
</comment>
<dbReference type="Proteomes" id="UP000000442">
    <property type="component" value="Chromosome"/>
</dbReference>
<dbReference type="Pfam" id="PF13580">
    <property type="entry name" value="SIS_2"/>
    <property type="match status" value="1"/>
</dbReference>
<feature type="binding site" evidence="9">
    <location>
        <position position="62"/>
    </location>
    <ligand>
        <name>substrate</name>
    </ligand>
</feature>
<dbReference type="GO" id="GO:0097367">
    <property type="term" value="F:carbohydrate derivative binding"/>
    <property type="evidence" value="ECO:0007669"/>
    <property type="project" value="InterPro"/>
</dbReference>
<evidence type="ECO:0000256" key="1">
    <source>
        <dbReference type="ARBA" id="ARBA00000348"/>
    </source>
</evidence>
<dbReference type="RefSeq" id="WP_015905407.1">
    <property type="nucleotide sequence ID" value="NC_012108.1"/>
</dbReference>
<dbReference type="HAMAP" id="MF_00067">
    <property type="entry name" value="GmhA"/>
    <property type="match status" value="1"/>
</dbReference>
<dbReference type="GO" id="GO:2001061">
    <property type="term" value="P:D-glycero-D-manno-heptose 7-phosphate biosynthetic process"/>
    <property type="evidence" value="ECO:0007669"/>
    <property type="project" value="UniProtKB-UniPathway"/>
</dbReference>
<feature type="binding site" evidence="9">
    <location>
        <position position="176"/>
    </location>
    <ligand>
        <name>Zn(2+)</name>
        <dbReference type="ChEBI" id="CHEBI:29105"/>
    </ligand>
</feature>
<feature type="binding site" evidence="9">
    <location>
        <position position="62"/>
    </location>
    <ligand>
        <name>Zn(2+)</name>
        <dbReference type="ChEBI" id="CHEBI:29105"/>
    </ligand>
</feature>
<dbReference type="STRING" id="177437.HRM2_35920"/>